<reference evidence="9" key="1">
    <citation type="submission" date="2021-06" db="EMBL/GenBank/DDBJ databases">
        <title>Complete genome sequence of Nocardioides sp. G188.</title>
        <authorList>
            <person name="Im W.-T."/>
        </authorList>
    </citation>
    <scope>NUCLEOTIDE SEQUENCE</scope>
    <source>
        <strain evidence="9">G188</strain>
    </source>
</reference>
<feature type="transmembrane region" description="Helical" evidence="7">
    <location>
        <begin position="124"/>
        <end position="144"/>
    </location>
</feature>
<evidence type="ECO:0000259" key="8">
    <source>
        <dbReference type="Pfam" id="PF00892"/>
    </source>
</evidence>
<comment type="similarity">
    <text evidence="2">Belongs to the EamA transporter family.</text>
</comment>
<dbReference type="InterPro" id="IPR000620">
    <property type="entry name" value="EamA_dom"/>
</dbReference>
<dbReference type="EMBL" id="CP077062">
    <property type="protein sequence ID" value="QWZ06502.1"/>
    <property type="molecule type" value="Genomic_DNA"/>
</dbReference>
<name>A0A975XYK9_9ACTN</name>
<feature type="transmembrane region" description="Helical" evidence="7">
    <location>
        <begin position="150"/>
        <end position="170"/>
    </location>
</feature>
<evidence type="ECO:0000256" key="1">
    <source>
        <dbReference type="ARBA" id="ARBA00004651"/>
    </source>
</evidence>
<feature type="transmembrane region" description="Helical" evidence="7">
    <location>
        <begin position="268"/>
        <end position="285"/>
    </location>
</feature>
<evidence type="ECO:0000256" key="3">
    <source>
        <dbReference type="ARBA" id="ARBA00022475"/>
    </source>
</evidence>
<dbReference type="Proteomes" id="UP000683575">
    <property type="component" value="Chromosome"/>
</dbReference>
<comment type="subcellular location">
    <subcellularLocation>
        <location evidence="1">Cell membrane</location>
        <topology evidence="1">Multi-pass membrane protein</topology>
    </subcellularLocation>
</comment>
<gene>
    <name evidence="9" type="ORF">KRR39_13020</name>
</gene>
<dbReference type="GO" id="GO:0005886">
    <property type="term" value="C:plasma membrane"/>
    <property type="evidence" value="ECO:0007669"/>
    <property type="project" value="UniProtKB-SubCell"/>
</dbReference>
<dbReference type="PANTHER" id="PTHR32322">
    <property type="entry name" value="INNER MEMBRANE TRANSPORTER"/>
    <property type="match status" value="1"/>
</dbReference>
<evidence type="ECO:0000313" key="10">
    <source>
        <dbReference type="Proteomes" id="UP000683575"/>
    </source>
</evidence>
<evidence type="ECO:0000313" key="9">
    <source>
        <dbReference type="EMBL" id="QWZ06502.1"/>
    </source>
</evidence>
<feature type="transmembrane region" description="Helical" evidence="7">
    <location>
        <begin position="68"/>
        <end position="91"/>
    </location>
</feature>
<feature type="transmembrane region" description="Helical" evidence="7">
    <location>
        <begin position="212"/>
        <end position="231"/>
    </location>
</feature>
<feature type="transmembrane region" description="Helical" evidence="7">
    <location>
        <begin position="35"/>
        <end position="56"/>
    </location>
</feature>
<feature type="transmembrane region" description="Helical" evidence="7">
    <location>
        <begin position="243"/>
        <end position="262"/>
    </location>
</feature>
<keyword evidence="4 7" id="KW-0812">Transmembrane</keyword>
<organism evidence="9 10">
    <name type="scientific">Nocardioides panacis</name>
    <dbReference type="NCBI Taxonomy" id="2849501"/>
    <lineage>
        <taxon>Bacteria</taxon>
        <taxon>Bacillati</taxon>
        <taxon>Actinomycetota</taxon>
        <taxon>Actinomycetes</taxon>
        <taxon>Propionibacteriales</taxon>
        <taxon>Nocardioidaceae</taxon>
        <taxon>Nocardioides</taxon>
    </lineage>
</organism>
<feature type="domain" description="EamA" evidence="8">
    <location>
        <begin position="152"/>
        <end position="285"/>
    </location>
</feature>
<dbReference type="Pfam" id="PF00892">
    <property type="entry name" value="EamA"/>
    <property type="match status" value="2"/>
</dbReference>
<evidence type="ECO:0000256" key="7">
    <source>
        <dbReference type="SAM" id="Phobius"/>
    </source>
</evidence>
<sequence length="293" mass="30190">MTARRPTRQALAVVLLVLAWGSTFAAVKVGLDSAPPILFGGLRSILGGAVMVVLALARSGRPALRTTWPAYAVLTLLNVVLFFSLQTLAILELPSGLAAVLIYLQPVLVGVLAAPLLGESLTGLKIAGLLLGFAGIVVVSAGAFQGHTSLVGVGYAVVGALIWALGTIAFKRYADRVDVWWSVAIPFLVGGVVLSLGGAAVEGTHITWSGEFVVAFLYASLVGTALSWSLWFGLVGSGEAGRAASYIFFVPLVSLSIGAVFLHETLGLSLLAGAALVVLGVYLVNRRPAGGVE</sequence>
<feature type="transmembrane region" description="Helical" evidence="7">
    <location>
        <begin position="179"/>
        <end position="200"/>
    </location>
</feature>
<feature type="domain" description="EamA" evidence="8">
    <location>
        <begin position="10"/>
        <end position="140"/>
    </location>
</feature>
<keyword evidence="6 7" id="KW-0472">Membrane</keyword>
<dbReference type="AlphaFoldDB" id="A0A975XYK9"/>
<accession>A0A975XYK9</accession>
<evidence type="ECO:0000256" key="5">
    <source>
        <dbReference type="ARBA" id="ARBA00022989"/>
    </source>
</evidence>
<feature type="transmembrane region" description="Helical" evidence="7">
    <location>
        <begin position="97"/>
        <end position="117"/>
    </location>
</feature>
<proteinExistence type="inferred from homology"/>
<keyword evidence="5 7" id="KW-1133">Transmembrane helix</keyword>
<dbReference type="PANTHER" id="PTHR32322:SF18">
    <property type="entry name" value="S-ADENOSYLMETHIONINE_S-ADENOSYLHOMOCYSTEINE TRANSPORTER"/>
    <property type="match status" value="1"/>
</dbReference>
<dbReference type="InterPro" id="IPR050638">
    <property type="entry name" value="AA-Vitamin_Transporters"/>
</dbReference>
<evidence type="ECO:0000256" key="2">
    <source>
        <dbReference type="ARBA" id="ARBA00007362"/>
    </source>
</evidence>
<protein>
    <submittedName>
        <fullName evidence="9">DMT family transporter</fullName>
    </submittedName>
</protein>
<evidence type="ECO:0000256" key="6">
    <source>
        <dbReference type="ARBA" id="ARBA00023136"/>
    </source>
</evidence>
<dbReference type="KEGG" id="nps:KRR39_13020"/>
<keyword evidence="10" id="KW-1185">Reference proteome</keyword>
<evidence type="ECO:0000256" key="4">
    <source>
        <dbReference type="ARBA" id="ARBA00022692"/>
    </source>
</evidence>
<dbReference type="RefSeq" id="WP_216937463.1">
    <property type="nucleotide sequence ID" value="NZ_CP077062.1"/>
</dbReference>
<keyword evidence="3" id="KW-1003">Cell membrane</keyword>